<evidence type="ECO:0000259" key="1">
    <source>
        <dbReference type="Pfam" id="PF00149"/>
    </source>
</evidence>
<protein>
    <submittedName>
        <fullName evidence="2">Phosphatase DCR2</fullName>
    </submittedName>
</protein>
<feature type="domain" description="Calcineurin-like phosphoesterase" evidence="1">
    <location>
        <begin position="246"/>
        <end position="504"/>
    </location>
</feature>
<name>A0ABR4NV45_9SACH</name>
<sequence length="575" mass="65299">MSRISLRFGRRVTIRKIFFLFVVLFTVWVLQILVFPSSYAVHNPTKNKELGEQSSIDKWREASGLKSISSNDKIIVNYGTIRCFHIGTFYEACLPAHRVLPGRMHTTSTHLIKKDLRGSLYKDIFGVSEYLFYDYRQIHEFHPNTKDIDILIISDTKHSNSILPNVEFATISANKITATSLDKVVTDINILFGEDCEEPRSAWRLFKEKPVNSGRQPAYVDIKTLGSEEEENIEPVLSIKNRNGKFKIVQLADLHLGVGKNKCIDEYPKHELCEADPKSMEFVNEVIDIENPDLVVFSGDQIMGDRSREDSETTLLKALNPVIKRKIPWAMIWGNHDDEGSLTRWELSELAAKLPYSLFQFNRFDTKDNTFGVGNYAQQIFHNNTSKAAITLYFMDSHKYSKAGKLFPGYDWVKESQLEYFQALYENGLKRNINDNEYKHVSLAFLHIPLPEFANINSVKKPGSQKEIVGTYKEGVTAPKYNSGGLAVFDSLSVDVIGCGHDHCNDYCLHDDSTPTKEIWLCYGGGAGEGGYAGYGGTERRIRIYDIDTNSGTIHTWKRLNGNPTNPFDKQIIKG</sequence>
<gene>
    <name evidence="2" type="ORF">RNJ44_04517</name>
</gene>
<dbReference type="InterPro" id="IPR029052">
    <property type="entry name" value="Metallo-depent_PP-like"/>
</dbReference>
<organism evidence="2 3">
    <name type="scientific">Nakaseomyces bracarensis</name>
    <dbReference type="NCBI Taxonomy" id="273131"/>
    <lineage>
        <taxon>Eukaryota</taxon>
        <taxon>Fungi</taxon>
        <taxon>Dikarya</taxon>
        <taxon>Ascomycota</taxon>
        <taxon>Saccharomycotina</taxon>
        <taxon>Saccharomycetes</taxon>
        <taxon>Saccharomycetales</taxon>
        <taxon>Saccharomycetaceae</taxon>
        <taxon>Nakaseomyces</taxon>
    </lineage>
</organism>
<dbReference type="EMBL" id="JBEVYD010000005">
    <property type="protein sequence ID" value="KAL3232601.1"/>
    <property type="molecule type" value="Genomic_DNA"/>
</dbReference>
<dbReference type="PANTHER" id="PTHR32440">
    <property type="entry name" value="PHOSPHATASE DCR2-RELATED-RELATED"/>
    <property type="match status" value="1"/>
</dbReference>
<dbReference type="InterPro" id="IPR004843">
    <property type="entry name" value="Calcineurin-like_PHP"/>
</dbReference>
<accession>A0ABR4NV45</accession>
<dbReference type="Gene3D" id="3.60.21.10">
    <property type="match status" value="1"/>
</dbReference>
<dbReference type="Pfam" id="PF00149">
    <property type="entry name" value="Metallophos"/>
    <property type="match status" value="1"/>
</dbReference>
<evidence type="ECO:0000313" key="3">
    <source>
        <dbReference type="Proteomes" id="UP001623330"/>
    </source>
</evidence>
<dbReference type="CDD" id="cd07383">
    <property type="entry name" value="MPP_Dcr2"/>
    <property type="match status" value="1"/>
</dbReference>
<keyword evidence="3" id="KW-1185">Reference proteome</keyword>
<dbReference type="Proteomes" id="UP001623330">
    <property type="component" value="Unassembled WGS sequence"/>
</dbReference>
<dbReference type="PANTHER" id="PTHR32440:SF0">
    <property type="entry name" value="PHOSPHATASE DCR2-RELATED"/>
    <property type="match status" value="1"/>
</dbReference>
<evidence type="ECO:0000313" key="2">
    <source>
        <dbReference type="EMBL" id="KAL3232601.1"/>
    </source>
</evidence>
<reference evidence="2 3" key="1">
    <citation type="submission" date="2024-05" db="EMBL/GenBank/DDBJ databases">
        <title>Long read based assembly of the Candida bracarensis genome reveals expanded adhesin content.</title>
        <authorList>
            <person name="Marcet-Houben M."/>
            <person name="Ksiezopolska E."/>
            <person name="Gabaldon T."/>
        </authorList>
    </citation>
    <scope>NUCLEOTIDE SEQUENCE [LARGE SCALE GENOMIC DNA]</scope>
    <source>
        <strain evidence="2 3">CBM6</strain>
    </source>
</reference>
<dbReference type="SUPFAM" id="SSF56300">
    <property type="entry name" value="Metallo-dependent phosphatases"/>
    <property type="match status" value="1"/>
</dbReference>
<proteinExistence type="predicted"/>
<comment type="caution">
    <text evidence="2">The sequence shown here is derived from an EMBL/GenBank/DDBJ whole genome shotgun (WGS) entry which is preliminary data.</text>
</comment>